<sequence>MVGGGGVGRSRPSSVSLARRLPVRTSGHLVVRRSHPGLPGWASRQWGAWAELRGNVLLLYETERAATSGGGGVPMPPPSRNVAAPGAAAAGRRMGRAGDGDGGGAIPFDVPAASQVSGAALSLTGGYRGAAAAAVALDGLRDPAAVAAAAAATKREPTLAVCLAGATLRGGEEGAVAGGGGGAGPRRGGGGRLNGRRCKEGLGDGGGGGGGRRLRAALRRGRALLSGDSTATASPAGGGGGGGDTDSSVTLSLRLADPANARRPGAAGFSNGDCADGSGWAAPPGGGGRLFEFFPTDLSLTFTSELRAFGWAAAIRAALAPTTVSITDFYMECAIGRGGDGRVFLVRHLLTREPLAMKVMPKPDASDEVAVRRALDERLILQYVAQTHPHLVTLRYAFQSEDQLYLLTEFCEGGDLASILARQPLQRISETATRLVMSQLVAALGALHAAGVVYRDLKGANVMLHSDGRLRLIDFGLAKLLPGGPMGRTTSFCGTRDHLPPAVVARKAYGIEEDAYCLGVLGYQCLTGRVPFPGGKGLTRSQLYHRILHAPIAWPSHLSATAVSLLKGLLDRDAERRLTLTQARAHPFFDGIDWAPLDADVAPVTPEQLPAGDVPLGGAGDAAMPRPVSERTMFRAVSATTVDSHRSGGREEASDSGGGVATPPASPARRPRPAMRTTSLASSIGCATSGVSAADVPAAPDVDPLSCGGGGLGLWGPPEMARRVLSHSALDRPSYGLSSSIVSGGTGGWRSGPLATAAMPGEAVLPSSPVTPAGAGGGAHPPPPPLLLRSLSCRLDSVDLSSFAVNKFAHLRVEEEESWRRAQQKARRRGRATRGSVRYPAFLGYEAASPRPPRTLRKSPTALQVVLGAGGLGKALTPADVAAVMRARAGSAIADAGRPSPSMVAPSAAATAGDVVRAGAPSGTVMAAAVHPLGRRSSTAAADGVVTRAGMPGACGDGKGSFGSSSHCGSSSMGSSLTLTAGAMGSSPESPAPRTDTAGATAAGGVRLPPGVALPAEPRRGSRAVALSRG</sequence>
<dbReference type="Proteomes" id="UP000798662">
    <property type="component" value="Chromosome 1"/>
</dbReference>
<accession>A0ACC3BRL7</accession>
<proteinExistence type="predicted"/>
<comment type="caution">
    <text evidence="1">The sequence shown here is derived from an EMBL/GenBank/DDBJ whole genome shotgun (WGS) entry which is preliminary data.</text>
</comment>
<dbReference type="EMBL" id="CM020618">
    <property type="protein sequence ID" value="KAK1860497.1"/>
    <property type="molecule type" value="Genomic_DNA"/>
</dbReference>
<evidence type="ECO:0000313" key="1">
    <source>
        <dbReference type="EMBL" id="KAK1860497.1"/>
    </source>
</evidence>
<gene>
    <name evidence="1" type="ORF">I4F81_003086</name>
</gene>
<keyword evidence="2" id="KW-1185">Reference proteome</keyword>
<organism evidence="1 2">
    <name type="scientific">Pyropia yezoensis</name>
    <name type="common">Susabi-nori</name>
    <name type="synonym">Porphyra yezoensis</name>
    <dbReference type="NCBI Taxonomy" id="2788"/>
    <lineage>
        <taxon>Eukaryota</taxon>
        <taxon>Rhodophyta</taxon>
        <taxon>Bangiophyceae</taxon>
        <taxon>Bangiales</taxon>
        <taxon>Bangiaceae</taxon>
        <taxon>Pyropia</taxon>
    </lineage>
</organism>
<evidence type="ECO:0000313" key="2">
    <source>
        <dbReference type="Proteomes" id="UP000798662"/>
    </source>
</evidence>
<name>A0ACC3BRL7_PYRYE</name>
<protein>
    <submittedName>
        <fullName evidence="1">Uncharacterized protein</fullName>
    </submittedName>
</protein>
<reference evidence="1" key="1">
    <citation type="submission" date="2019-11" db="EMBL/GenBank/DDBJ databases">
        <title>Nori genome reveals adaptations in red seaweeds to the harsh intertidal environment.</title>
        <authorList>
            <person name="Wang D."/>
            <person name="Mao Y."/>
        </authorList>
    </citation>
    <scope>NUCLEOTIDE SEQUENCE</scope>
    <source>
        <tissue evidence="1">Gametophyte</tissue>
    </source>
</reference>